<dbReference type="EMBL" id="AZEB01000031">
    <property type="protein sequence ID" value="KRL20301.1"/>
    <property type="molecule type" value="Genomic_DNA"/>
</dbReference>
<evidence type="ECO:0000256" key="4">
    <source>
        <dbReference type="ARBA" id="ARBA00022692"/>
    </source>
</evidence>
<dbReference type="Gene3D" id="1.20.58.760">
    <property type="entry name" value="Peptidase M41"/>
    <property type="match status" value="1"/>
</dbReference>
<keyword evidence="9 14" id="KW-0067">ATP-binding</keyword>
<keyword evidence="12 14" id="KW-0472">Membrane</keyword>
<feature type="compositionally biased region" description="Basic and acidic residues" evidence="16">
    <location>
        <begin position="696"/>
        <end position="706"/>
    </location>
</feature>
<dbReference type="EC" id="3.4.24.-" evidence="14"/>
<dbReference type="PROSITE" id="PS00674">
    <property type="entry name" value="AAA"/>
    <property type="match status" value="1"/>
</dbReference>
<feature type="transmembrane region" description="Helical" evidence="14">
    <location>
        <begin position="12"/>
        <end position="29"/>
    </location>
</feature>
<feature type="transmembrane region" description="Helical" evidence="14">
    <location>
        <begin position="136"/>
        <end position="155"/>
    </location>
</feature>
<keyword evidence="6 14" id="KW-0547">Nucleotide-binding</keyword>
<evidence type="ECO:0000256" key="14">
    <source>
        <dbReference type="HAMAP-Rule" id="MF_01458"/>
    </source>
</evidence>
<comment type="similarity">
    <text evidence="2 14">In the C-terminal section; belongs to the peptidase M41 family.</text>
</comment>
<evidence type="ECO:0000256" key="13">
    <source>
        <dbReference type="ARBA" id="ARBA00061570"/>
    </source>
</evidence>
<feature type="region of interest" description="Disordered" evidence="16">
    <location>
        <begin position="628"/>
        <end position="706"/>
    </location>
</feature>
<dbReference type="PANTHER" id="PTHR23076">
    <property type="entry name" value="METALLOPROTEASE M41 FTSH"/>
    <property type="match status" value="1"/>
</dbReference>
<dbReference type="CDD" id="cd19501">
    <property type="entry name" value="RecA-like_FtsH"/>
    <property type="match status" value="1"/>
</dbReference>
<dbReference type="GO" id="GO:0030163">
    <property type="term" value="P:protein catabolic process"/>
    <property type="evidence" value="ECO:0007669"/>
    <property type="project" value="UniProtKB-UniRule"/>
</dbReference>
<dbReference type="Pfam" id="PF06480">
    <property type="entry name" value="FtsH_ext"/>
    <property type="match status" value="1"/>
</dbReference>
<feature type="binding site" evidence="14">
    <location>
        <position position="530"/>
    </location>
    <ligand>
        <name>Zn(2+)</name>
        <dbReference type="ChEBI" id="CHEBI:29105"/>
        <note>catalytic</note>
    </ligand>
</feature>
<sequence>MNSNKNGLFRNSLFYIVIFLLVMGVFYFFSGSNNNNTQSQEIQSSQFVKNLKDDKVKSFSIQPSGGVYKITGTYRQGQKAKVATGFLIGGNQSQSKEVTKFSTTVLENNSSIAEITKASQANNVKMNAKPEESSGFWVNLLVYVLPLLLFVWFFYMMMGRAGGQGGGNGRVMNFGKSKAKPADSKQNKVRFSDVAGEEEEKQELVEVVEFLKDPRKFTTLGATIPHGVLLEGPPGTGKTLLAKAVAGEAGVPFYSISGSDFVEMFVGVGASRVRDLFDQAKKAAPAIIFIDEIDAVGRRRGAGMGGGHDEREQTLNQLLVEMDGFSGNEGVIVIAATNRADVLDPALTRPGRFDRKILVGRPDINGREAILKVHSNNKPLANDVDLHEIAKQTPGFVGADLANLLNEAALLAARRNKTQIDASDIDEAEDRVIAGPAKRNRVISKEERETVAYHEAGHTVVGLVLNDARVVHKVTIVPRGRAGGYAIMLPREDQQLMSKKDAMEQMAGLMGGRAAEEIIFKSQSSGASNDFEQATNIARAMVTQYGMSKRLGPVQLENPAQDTYGPRYSQATAAAVDDEVRRLTNEAHETATKIIDEHRDKHKLIAEALLKYETLDEKQILSLWNTGKMPESSKTNEFPSERAATFEEAKRELERKEAERQAQMEKDHTQGEKSDDDTSGNADPSDASKPDNPSENDNHNDDNQDE</sequence>
<dbReference type="RefSeq" id="WP_008856935.1">
    <property type="nucleotide sequence ID" value="NZ_AZEB01000031.1"/>
</dbReference>
<dbReference type="SUPFAM" id="SSF140990">
    <property type="entry name" value="FtsH protease domain-like"/>
    <property type="match status" value="1"/>
</dbReference>
<evidence type="ECO:0000256" key="10">
    <source>
        <dbReference type="ARBA" id="ARBA00022989"/>
    </source>
</evidence>
<evidence type="ECO:0000256" key="12">
    <source>
        <dbReference type="ARBA" id="ARBA00023136"/>
    </source>
</evidence>
<dbReference type="SMART" id="SM00382">
    <property type="entry name" value="AAA"/>
    <property type="match status" value="1"/>
</dbReference>
<protein>
    <recommendedName>
        <fullName evidence="14">ATP-dependent zinc metalloprotease FtsH</fullName>
        <ecNumber evidence="14">3.4.24.-</ecNumber>
    </recommendedName>
</protein>
<dbReference type="HAMAP" id="MF_01458">
    <property type="entry name" value="FtsH"/>
    <property type="match status" value="1"/>
</dbReference>
<dbReference type="GO" id="GO:0016887">
    <property type="term" value="F:ATP hydrolysis activity"/>
    <property type="evidence" value="ECO:0007669"/>
    <property type="project" value="UniProtKB-UniRule"/>
</dbReference>
<evidence type="ECO:0000313" key="19">
    <source>
        <dbReference type="Proteomes" id="UP000051439"/>
    </source>
</evidence>
<keyword evidence="7 14" id="KW-0378">Hydrolase</keyword>
<dbReference type="Pfam" id="PF00004">
    <property type="entry name" value="AAA"/>
    <property type="match status" value="1"/>
</dbReference>
<keyword evidence="19" id="KW-1185">Reference proteome</keyword>
<dbReference type="Gene3D" id="3.40.50.300">
    <property type="entry name" value="P-loop containing nucleotide triphosphate hydrolases"/>
    <property type="match status" value="1"/>
</dbReference>
<dbReference type="InterPro" id="IPR011546">
    <property type="entry name" value="Pept_M41_FtsH_extracell"/>
</dbReference>
<evidence type="ECO:0000256" key="6">
    <source>
        <dbReference type="ARBA" id="ARBA00022741"/>
    </source>
</evidence>
<evidence type="ECO:0000256" key="15">
    <source>
        <dbReference type="RuleBase" id="RU003651"/>
    </source>
</evidence>
<dbReference type="GO" id="GO:0006508">
    <property type="term" value="P:proteolysis"/>
    <property type="evidence" value="ECO:0007669"/>
    <property type="project" value="UniProtKB-KW"/>
</dbReference>
<comment type="similarity">
    <text evidence="13 14">In the central section; belongs to the AAA ATPase family.</text>
</comment>
<dbReference type="Pfam" id="PF17862">
    <property type="entry name" value="AAA_lid_3"/>
    <property type="match status" value="1"/>
</dbReference>
<dbReference type="Proteomes" id="UP000051439">
    <property type="component" value="Unassembled WGS sequence"/>
</dbReference>
<keyword evidence="8 14" id="KW-0862">Zinc</keyword>
<reference evidence="18 19" key="1">
    <citation type="journal article" date="2015" name="Genome Announc.">
        <title>Expanding the biotechnology potential of lactobacilli through comparative genomics of 213 strains and associated genera.</title>
        <authorList>
            <person name="Sun Z."/>
            <person name="Harris H.M."/>
            <person name="McCann A."/>
            <person name="Guo C."/>
            <person name="Argimon S."/>
            <person name="Zhang W."/>
            <person name="Yang X."/>
            <person name="Jeffery I.B."/>
            <person name="Cooney J.C."/>
            <person name="Kagawa T.F."/>
            <person name="Liu W."/>
            <person name="Song Y."/>
            <person name="Salvetti E."/>
            <person name="Wrobel A."/>
            <person name="Rasinkangas P."/>
            <person name="Parkhill J."/>
            <person name="Rea M.C."/>
            <person name="O'Sullivan O."/>
            <person name="Ritari J."/>
            <person name="Douillard F.P."/>
            <person name="Paul Ross R."/>
            <person name="Yang R."/>
            <person name="Briner A.E."/>
            <person name="Felis G.E."/>
            <person name="de Vos W.M."/>
            <person name="Barrangou R."/>
            <person name="Klaenhammer T.R."/>
            <person name="Caufield P.W."/>
            <person name="Cui Y."/>
            <person name="Zhang H."/>
            <person name="O'Toole P.W."/>
        </authorList>
    </citation>
    <scope>NUCLEOTIDE SEQUENCE [LARGE SCALE GENOMIC DNA]</scope>
    <source>
        <strain evidence="18 19">DSM 19906</strain>
    </source>
</reference>
<dbReference type="GO" id="GO:0005524">
    <property type="term" value="F:ATP binding"/>
    <property type="evidence" value="ECO:0007669"/>
    <property type="project" value="UniProtKB-UniRule"/>
</dbReference>
<comment type="function">
    <text evidence="14">Acts as a processive, ATP-dependent zinc metallopeptidase for both cytoplasmic and membrane proteins. Plays a role in the quality control of integral membrane proteins.</text>
</comment>
<feature type="binding site" evidence="14">
    <location>
        <begin position="232"/>
        <end position="239"/>
    </location>
    <ligand>
        <name>ATP</name>
        <dbReference type="ChEBI" id="CHEBI:30616"/>
    </ligand>
</feature>
<dbReference type="GO" id="GO:0004176">
    <property type="term" value="F:ATP-dependent peptidase activity"/>
    <property type="evidence" value="ECO:0007669"/>
    <property type="project" value="InterPro"/>
</dbReference>
<keyword evidence="4 14" id="KW-0812">Transmembrane</keyword>
<comment type="subunit">
    <text evidence="14">Homohexamer.</text>
</comment>
<proteinExistence type="inferred from homology"/>
<feature type="active site" evidence="14">
    <location>
        <position position="455"/>
    </location>
</feature>
<dbReference type="InterPro" id="IPR003593">
    <property type="entry name" value="AAA+_ATPase"/>
</dbReference>
<dbReference type="Gene3D" id="1.10.8.60">
    <property type="match status" value="1"/>
</dbReference>
<evidence type="ECO:0000256" key="11">
    <source>
        <dbReference type="ARBA" id="ARBA00023049"/>
    </source>
</evidence>
<feature type="domain" description="AAA+ ATPase" evidence="17">
    <location>
        <begin position="224"/>
        <end position="363"/>
    </location>
</feature>
<comment type="similarity">
    <text evidence="15">Belongs to the AAA ATPase family.</text>
</comment>
<evidence type="ECO:0000256" key="9">
    <source>
        <dbReference type="ARBA" id="ARBA00022840"/>
    </source>
</evidence>
<evidence type="ECO:0000256" key="2">
    <source>
        <dbReference type="ARBA" id="ARBA00010044"/>
    </source>
</evidence>
<dbReference type="FunFam" id="1.20.58.760:FF:000001">
    <property type="entry name" value="ATP-dependent zinc metalloprotease FtsH"/>
    <property type="match status" value="1"/>
</dbReference>
<dbReference type="AlphaFoldDB" id="A0A0R1NIR2"/>
<comment type="cofactor">
    <cofactor evidence="14">
        <name>Zn(2+)</name>
        <dbReference type="ChEBI" id="CHEBI:29105"/>
    </cofactor>
    <text evidence="14">Binds 1 zinc ion per subunit.</text>
</comment>
<evidence type="ECO:0000256" key="1">
    <source>
        <dbReference type="ARBA" id="ARBA00004370"/>
    </source>
</evidence>
<dbReference type="GO" id="GO:0008270">
    <property type="term" value="F:zinc ion binding"/>
    <property type="evidence" value="ECO:0007669"/>
    <property type="project" value="UniProtKB-UniRule"/>
</dbReference>
<keyword evidence="3 14" id="KW-0645">Protease</keyword>
<dbReference type="InterPro" id="IPR005936">
    <property type="entry name" value="FtsH"/>
</dbReference>
<feature type="binding site" evidence="14">
    <location>
        <position position="458"/>
    </location>
    <ligand>
        <name>Zn(2+)</name>
        <dbReference type="ChEBI" id="CHEBI:29105"/>
        <note>catalytic</note>
    </ligand>
</feature>
<keyword evidence="5 14" id="KW-0479">Metal-binding</keyword>
<dbReference type="PANTHER" id="PTHR23076:SF113">
    <property type="entry name" value="ATP-DEPENDENT ZINC METALLOPROTEASE FTSH 1, CHLOROPLASTIC-RELATED"/>
    <property type="match status" value="1"/>
</dbReference>
<accession>A0A0R1NIR2</accession>
<keyword evidence="14" id="KW-1003">Cell membrane</keyword>
<dbReference type="InterPro" id="IPR003960">
    <property type="entry name" value="ATPase_AAA_CS"/>
</dbReference>
<dbReference type="NCBIfam" id="TIGR01241">
    <property type="entry name" value="FtsH_fam"/>
    <property type="match status" value="1"/>
</dbReference>
<evidence type="ECO:0000259" key="17">
    <source>
        <dbReference type="SMART" id="SM00382"/>
    </source>
</evidence>
<comment type="subcellular location">
    <subcellularLocation>
        <location evidence="14">Cell membrane</location>
        <topology evidence="14">Multi-pass membrane protein</topology>
        <orientation evidence="14">Cytoplasmic side</orientation>
    </subcellularLocation>
    <subcellularLocation>
        <location evidence="1">Membrane</location>
    </subcellularLocation>
</comment>
<dbReference type="GO" id="GO:0005886">
    <property type="term" value="C:plasma membrane"/>
    <property type="evidence" value="ECO:0007669"/>
    <property type="project" value="UniProtKB-SubCell"/>
</dbReference>
<dbReference type="InterPro" id="IPR003959">
    <property type="entry name" value="ATPase_AAA_core"/>
</dbReference>
<evidence type="ECO:0000313" key="18">
    <source>
        <dbReference type="EMBL" id="KRL20301.1"/>
    </source>
</evidence>
<dbReference type="FunFam" id="1.10.8.60:FF:000001">
    <property type="entry name" value="ATP-dependent zinc metalloprotease FtsH"/>
    <property type="match status" value="1"/>
</dbReference>
<evidence type="ECO:0000256" key="5">
    <source>
        <dbReference type="ARBA" id="ARBA00022723"/>
    </source>
</evidence>
<dbReference type="InterPro" id="IPR041569">
    <property type="entry name" value="AAA_lid_3"/>
</dbReference>
<comment type="caution">
    <text evidence="18">The sequence shown here is derived from an EMBL/GenBank/DDBJ whole genome shotgun (WGS) entry which is preliminary data.</text>
</comment>
<evidence type="ECO:0000256" key="3">
    <source>
        <dbReference type="ARBA" id="ARBA00022670"/>
    </source>
</evidence>
<dbReference type="GO" id="GO:0004222">
    <property type="term" value="F:metalloendopeptidase activity"/>
    <property type="evidence" value="ECO:0007669"/>
    <property type="project" value="InterPro"/>
</dbReference>
<dbReference type="SUPFAM" id="SSF52540">
    <property type="entry name" value="P-loop containing nucleoside triphosphate hydrolases"/>
    <property type="match status" value="1"/>
</dbReference>
<dbReference type="InterPro" id="IPR027417">
    <property type="entry name" value="P-loop_NTPase"/>
</dbReference>
<dbReference type="InterPro" id="IPR000642">
    <property type="entry name" value="Peptidase_M41"/>
</dbReference>
<evidence type="ECO:0000256" key="16">
    <source>
        <dbReference type="SAM" id="MobiDB-lite"/>
    </source>
</evidence>
<gene>
    <name evidence="14" type="primary">ftsH</name>
    <name evidence="18" type="ORF">FC98_GL001763</name>
</gene>
<keyword evidence="11 14" id="KW-0482">Metalloprotease</keyword>
<feature type="compositionally biased region" description="Basic and acidic residues" evidence="16">
    <location>
        <begin position="644"/>
        <end position="673"/>
    </location>
</feature>
<evidence type="ECO:0000256" key="7">
    <source>
        <dbReference type="ARBA" id="ARBA00022801"/>
    </source>
</evidence>
<dbReference type="FunFam" id="3.40.50.300:FF:000001">
    <property type="entry name" value="ATP-dependent zinc metalloprotease FtsH"/>
    <property type="match status" value="1"/>
</dbReference>
<dbReference type="PATRIC" id="fig|1423766.4.peg.1824"/>
<dbReference type="Pfam" id="PF01434">
    <property type="entry name" value="Peptidase_M41"/>
    <property type="match status" value="1"/>
</dbReference>
<dbReference type="InterPro" id="IPR037219">
    <property type="entry name" value="Peptidase_M41-like"/>
</dbReference>
<name>A0A0R1NIR2_9LACO</name>
<evidence type="ECO:0000256" key="8">
    <source>
        <dbReference type="ARBA" id="ARBA00022833"/>
    </source>
</evidence>
<organism evidence="18 19">
    <name type="scientific">Lentilactobacillus kisonensis DSM 19906 = JCM 15041</name>
    <dbReference type="NCBI Taxonomy" id="1423766"/>
    <lineage>
        <taxon>Bacteria</taxon>
        <taxon>Bacillati</taxon>
        <taxon>Bacillota</taxon>
        <taxon>Bacilli</taxon>
        <taxon>Lactobacillales</taxon>
        <taxon>Lactobacillaceae</taxon>
        <taxon>Lentilactobacillus</taxon>
    </lineage>
</organism>
<feature type="binding site" evidence="14">
    <location>
        <position position="454"/>
    </location>
    <ligand>
        <name>Zn(2+)</name>
        <dbReference type="ChEBI" id="CHEBI:29105"/>
        <note>catalytic</note>
    </ligand>
</feature>
<keyword evidence="10 14" id="KW-1133">Transmembrane helix</keyword>